<keyword evidence="3" id="KW-0804">Transcription</keyword>
<dbReference type="GO" id="GO:0003700">
    <property type="term" value="F:DNA-binding transcription factor activity"/>
    <property type="evidence" value="ECO:0007669"/>
    <property type="project" value="TreeGrafter"/>
</dbReference>
<dbReference type="PANTHER" id="PTHR30055">
    <property type="entry name" value="HTH-TYPE TRANSCRIPTIONAL REGULATOR RUTR"/>
    <property type="match status" value="1"/>
</dbReference>
<dbReference type="Pfam" id="PF17918">
    <property type="entry name" value="TetR_C_15"/>
    <property type="match status" value="1"/>
</dbReference>
<dbReference type="InterPro" id="IPR041669">
    <property type="entry name" value="TetR_C_15"/>
</dbReference>
<dbReference type="Gene3D" id="1.10.357.10">
    <property type="entry name" value="Tetracycline Repressor, domain 2"/>
    <property type="match status" value="1"/>
</dbReference>
<keyword evidence="2 4" id="KW-0238">DNA-binding</keyword>
<dbReference type="InterPro" id="IPR050109">
    <property type="entry name" value="HTH-type_TetR-like_transc_reg"/>
</dbReference>
<evidence type="ECO:0000256" key="4">
    <source>
        <dbReference type="PROSITE-ProRule" id="PRU00335"/>
    </source>
</evidence>
<dbReference type="InterPro" id="IPR001647">
    <property type="entry name" value="HTH_TetR"/>
</dbReference>
<name>A0A558JBD2_9GAMM</name>
<organism evidence="7 8">
    <name type="scientific">Vreelandella titanicae</name>
    <dbReference type="NCBI Taxonomy" id="664683"/>
    <lineage>
        <taxon>Bacteria</taxon>
        <taxon>Pseudomonadati</taxon>
        <taxon>Pseudomonadota</taxon>
        <taxon>Gammaproteobacteria</taxon>
        <taxon>Oceanospirillales</taxon>
        <taxon>Halomonadaceae</taxon>
        <taxon>Vreelandella</taxon>
    </lineage>
</organism>
<dbReference type="AlphaFoldDB" id="A0A558JBD2"/>
<dbReference type="PRINTS" id="PR00455">
    <property type="entry name" value="HTHTETR"/>
</dbReference>
<dbReference type="Pfam" id="PF00440">
    <property type="entry name" value="TetR_N"/>
    <property type="match status" value="1"/>
</dbReference>
<feature type="DNA-binding region" description="H-T-H motif" evidence="4">
    <location>
        <begin position="44"/>
        <end position="63"/>
    </location>
</feature>
<dbReference type="PANTHER" id="PTHR30055:SF234">
    <property type="entry name" value="HTH-TYPE TRANSCRIPTIONAL REGULATOR BETI"/>
    <property type="match status" value="1"/>
</dbReference>
<dbReference type="GO" id="GO:0000976">
    <property type="term" value="F:transcription cis-regulatory region binding"/>
    <property type="evidence" value="ECO:0007669"/>
    <property type="project" value="TreeGrafter"/>
</dbReference>
<dbReference type="Proteomes" id="UP000317288">
    <property type="component" value="Unassembled WGS sequence"/>
</dbReference>
<feature type="domain" description="HTH tetR-type" evidence="6">
    <location>
        <begin position="21"/>
        <end position="81"/>
    </location>
</feature>
<evidence type="ECO:0000256" key="1">
    <source>
        <dbReference type="ARBA" id="ARBA00023015"/>
    </source>
</evidence>
<evidence type="ECO:0000256" key="5">
    <source>
        <dbReference type="SAM" id="MobiDB-lite"/>
    </source>
</evidence>
<evidence type="ECO:0000256" key="2">
    <source>
        <dbReference type="ARBA" id="ARBA00023125"/>
    </source>
</evidence>
<dbReference type="InterPro" id="IPR009057">
    <property type="entry name" value="Homeodomain-like_sf"/>
</dbReference>
<accession>A0A558JBD2</accession>
<gene>
    <name evidence="7" type="ORF">FQP89_07325</name>
</gene>
<feature type="region of interest" description="Disordered" evidence="5">
    <location>
        <begin position="1"/>
        <end position="20"/>
    </location>
</feature>
<dbReference type="SUPFAM" id="SSF46689">
    <property type="entry name" value="Homeodomain-like"/>
    <property type="match status" value="1"/>
</dbReference>
<comment type="caution">
    <text evidence="7">The sequence shown here is derived from an EMBL/GenBank/DDBJ whole genome shotgun (WGS) entry which is preliminary data.</text>
</comment>
<keyword evidence="1" id="KW-0805">Transcription regulation</keyword>
<evidence type="ECO:0000313" key="8">
    <source>
        <dbReference type="Proteomes" id="UP000317288"/>
    </source>
</evidence>
<proteinExistence type="predicted"/>
<evidence type="ECO:0000313" key="7">
    <source>
        <dbReference type="EMBL" id="TVU90894.1"/>
    </source>
</evidence>
<reference evidence="7 8" key="1">
    <citation type="submission" date="2019-07" db="EMBL/GenBank/DDBJ databases">
        <title>Diversity of Bacteria from Kongsfjorden, Arctic.</title>
        <authorList>
            <person name="Yu Y."/>
        </authorList>
    </citation>
    <scope>NUCLEOTIDE SEQUENCE [LARGE SCALE GENOMIC DNA]</scope>
    <source>
        <strain evidence="7 8">SM1922</strain>
    </source>
</reference>
<evidence type="ECO:0000256" key="3">
    <source>
        <dbReference type="ARBA" id="ARBA00023163"/>
    </source>
</evidence>
<protein>
    <submittedName>
        <fullName evidence="7">TetR/AcrR family transcriptional regulator</fullName>
    </submittedName>
</protein>
<dbReference type="RefSeq" id="WP_144810464.1">
    <property type="nucleotide sequence ID" value="NZ_VNFE01000002.1"/>
</dbReference>
<dbReference type="EMBL" id="VNFE01000002">
    <property type="protein sequence ID" value="TVU90894.1"/>
    <property type="molecule type" value="Genomic_DNA"/>
</dbReference>
<evidence type="ECO:0000259" key="6">
    <source>
        <dbReference type="PROSITE" id="PS50977"/>
    </source>
</evidence>
<sequence length="213" mass="23478">MAPTSLGQLKPRKQPVQDRSHATVDAIFEATVQVLLRDGARKLTTRRIAERAGVSIGTLYQYFPGKEALLYALVSRQLDLAASAVEEACRENHGRPINQCSDTFVNAYIDAKASNPESSRALYQATAGLDMKELIDTAIMRLHRAAYSLLASSSDDLVDDLDTVVFSLIAVVTGGTRQIFEGDDTATRLPTFREQLARMCRAYLNESKVPKRV</sequence>
<dbReference type="PROSITE" id="PS50977">
    <property type="entry name" value="HTH_TETR_2"/>
    <property type="match status" value="1"/>
</dbReference>